<proteinExistence type="predicted"/>
<comment type="caution">
    <text evidence="1">The sequence shown here is derived from an EMBL/GenBank/DDBJ whole genome shotgun (WGS) entry which is preliminary data.</text>
</comment>
<evidence type="ECO:0000313" key="2">
    <source>
        <dbReference type="Proteomes" id="UP001230649"/>
    </source>
</evidence>
<dbReference type="EMBL" id="JASBWS010000086">
    <property type="protein sequence ID" value="KAJ9099018.1"/>
    <property type="molecule type" value="Genomic_DNA"/>
</dbReference>
<protein>
    <submittedName>
        <fullName evidence="1">Uncharacterized protein</fullName>
    </submittedName>
</protein>
<evidence type="ECO:0000313" key="1">
    <source>
        <dbReference type="EMBL" id="KAJ9099018.1"/>
    </source>
</evidence>
<name>A0ACC2VIW7_9TREE</name>
<organism evidence="1 2">
    <name type="scientific">Naganishia adeliensis</name>
    <dbReference type="NCBI Taxonomy" id="92952"/>
    <lineage>
        <taxon>Eukaryota</taxon>
        <taxon>Fungi</taxon>
        <taxon>Dikarya</taxon>
        <taxon>Basidiomycota</taxon>
        <taxon>Agaricomycotina</taxon>
        <taxon>Tremellomycetes</taxon>
        <taxon>Filobasidiales</taxon>
        <taxon>Filobasidiaceae</taxon>
        <taxon>Naganishia</taxon>
    </lineage>
</organism>
<dbReference type="Proteomes" id="UP001230649">
    <property type="component" value="Unassembled WGS sequence"/>
</dbReference>
<keyword evidence="2" id="KW-1185">Reference proteome</keyword>
<gene>
    <name evidence="1" type="ORF">QFC20_005775</name>
</gene>
<accession>A0ACC2VIW7</accession>
<reference evidence="1" key="1">
    <citation type="submission" date="2023-04" db="EMBL/GenBank/DDBJ databases">
        <title>Draft Genome sequencing of Naganishia species isolated from polar environments using Oxford Nanopore Technology.</title>
        <authorList>
            <person name="Leo P."/>
            <person name="Venkateswaran K."/>
        </authorList>
    </citation>
    <scope>NUCLEOTIDE SEQUENCE</scope>
    <source>
        <strain evidence="1">MNA-CCFEE 5262</strain>
    </source>
</reference>
<sequence length="377" mass="41933">MVDINHPGLRPIPPSSFRWQDIPPSQSPDDVVRVSMIPSSGVEGPTNMFIDNPEDKSRLCVPSFSFLIEHKKSGKALLWDLGVTKDKERLTPALRDRISKLFDIVPDKDVMARLAEGNFDTSTVDALVLSHHHFDHIGDISTLPPHTKVICGPGTLEAMQPGYPKDESSPWWSKWFEEREFLELPSTETTEDWEGSVAEFGNREEAGRKWQKVACYDHAVDWFGDGSLWFVDTPGHCVGHISALARVTSNPDTYVFLAGDTSHHQTLYLPVPVDGQPDHRTKLPFYPKPDGSGEMTTMDEDPLVNTQNVGRLTRLSAEESIMVILAHEGEVAGVLPIWPRDICQWKSNGWKGEKEKSLRANIARASTAGTCLGSVGE</sequence>